<keyword evidence="2" id="KW-1185">Reference proteome</keyword>
<organism evidence="1 2">
    <name type="scientific">Faecalibacter macacae</name>
    <dbReference type="NCBI Taxonomy" id="1859289"/>
    <lineage>
        <taxon>Bacteria</taxon>
        <taxon>Pseudomonadati</taxon>
        <taxon>Bacteroidota</taxon>
        <taxon>Flavobacteriia</taxon>
        <taxon>Flavobacteriales</taxon>
        <taxon>Weeksellaceae</taxon>
        <taxon>Faecalibacter</taxon>
    </lineage>
</organism>
<comment type="caution">
    <text evidence="1">The sequence shown here is derived from an EMBL/GenBank/DDBJ whole genome shotgun (WGS) entry which is preliminary data.</text>
</comment>
<evidence type="ECO:0000313" key="2">
    <source>
        <dbReference type="Proteomes" id="UP000275348"/>
    </source>
</evidence>
<dbReference type="RefSeq" id="WP_121935596.1">
    <property type="nucleotide sequence ID" value="NZ_RDOJ01000023.1"/>
</dbReference>
<dbReference type="AlphaFoldDB" id="A0A3L9M1B4"/>
<reference evidence="1 2" key="1">
    <citation type="submission" date="2018-10" db="EMBL/GenBank/DDBJ databases">
        <authorList>
            <person name="Chen X."/>
        </authorList>
    </citation>
    <scope>NUCLEOTIDE SEQUENCE [LARGE SCALE GENOMIC DNA]</scope>
    <source>
        <strain evidence="1 2">YIM 102668</strain>
    </source>
</reference>
<accession>A0A3L9M1B4</accession>
<dbReference type="OrthoDB" id="9776303at2"/>
<dbReference type="SUPFAM" id="SSF48371">
    <property type="entry name" value="ARM repeat"/>
    <property type="match status" value="1"/>
</dbReference>
<gene>
    <name evidence="1" type="ORF">EAH69_12750</name>
</gene>
<proteinExistence type="predicted"/>
<dbReference type="InterPro" id="IPR016024">
    <property type="entry name" value="ARM-type_fold"/>
</dbReference>
<name>A0A3L9M1B4_9FLAO</name>
<evidence type="ECO:0008006" key="3">
    <source>
        <dbReference type="Google" id="ProtNLM"/>
    </source>
</evidence>
<protein>
    <recommendedName>
        <fullName evidence="3">HEAT repeat domain-containing protein</fullName>
    </recommendedName>
</protein>
<dbReference type="EMBL" id="RDOJ01000023">
    <property type="protein sequence ID" value="RLZ06672.1"/>
    <property type="molecule type" value="Genomic_DNA"/>
</dbReference>
<dbReference type="Proteomes" id="UP000275348">
    <property type="component" value="Unassembled WGS sequence"/>
</dbReference>
<evidence type="ECO:0000313" key="1">
    <source>
        <dbReference type="EMBL" id="RLZ06672.1"/>
    </source>
</evidence>
<sequence length="515" mass="61286">MEIWQLLNIVKYKKTLFFREINTSERIDALIEIKTRATPTYISHIFPFILDSNKEIRDISLKIILNLFNQTISKKDIYQTARNCEIKLNDLNKAEDLFNEQDFTSILTIASLNYNGYIREYALTKLTEIQNPETLPYFIFRLADWVENVRITAHNSFKTFLKPENSKYIVENLNQFYWLQQVERVDLKPIYNEVIHFLTIENRKYILENLNQFNEKSVRIIAKEFIQIADITNQELSYFINHKSLIVRHISLKRFELFDHNQIQKFLNEKAAKIRYETLYLLKDSPGFEKIIEQYIVDESALIRNFARFTLRNKNINFIEIYHQNLIKKENINGSICGLAELNAKEYESLINDYLYSKNVKIKKIAFLALQKLESKSAFEFALENLNTELIGLRNLIVDYLENYPTNEVIEKAREVFINNGKDLKVSMLKLFSKIGNYDTINDLMFGLIDENENVRNIAQNYIMKWKTNMNKYYSVPTNYQIEKAKESLLYVDSVLKERKYFNENPTENLTMYFK</sequence>